<sequence length="77" mass="8706">MLAELIKHEILPLDLHLKGVAAALEFAEDLAIDIPSVWNLFRTVDSTHVHSRFHPSVQTRASLYSSVRYRKVSYTGS</sequence>
<comment type="caution">
    <text evidence="1">The sequence shown here is derived from an EMBL/GenBank/DDBJ whole genome shotgun (WGS) entry which is preliminary data.</text>
</comment>
<dbReference type="Proteomes" id="UP000593567">
    <property type="component" value="Unassembled WGS sequence"/>
</dbReference>
<organism evidence="1 2">
    <name type="scientific">Bugula neritina</name>
    <name type="common">Brown bryozoan</name>
    <name type="synonym">Sertularia neritina</name>
    <dbReference type="NCBI Taxonomy" id="10212"/>
    <lineage>
        <taxon>Eukaryota</taxon>
        <taxon>Metazoa</taxon>
        <taxon>Spiralia</taxon>
        <taxon>Lophotrochozoa</taxon>
        <taxon>Bryozoa</taxon>
        <taxon>Gymnolaemata</taxon>
        <taxon>Cheilostomatida</taxon>
        <taxon>Flustrina</taxon>
        <taxon>Buguloidea</taxon>
        <taxon>Bugulidae</taxon>
        <taxon>Bugula</taxon>
    </lineage>
</organism>
<dbReference type="SUPFAM" id="SSF48371">
    <property type="entry name" value="ARM repeat"/>
    <property type="match status" value="1"/>
</dbReference>
<proteinExistence type="predicted"/>
<dbReference type="EMBL" id="VXIV02002966">
    <property type="protein sequence ID" value="KAF6021760.1"/>
    <property type="molecule type" value="Genomic_DNA"/>
</dbReference>
<keyword evidence="2" id="KW-1185">Reference proteome</keyword>
<name>A0A7J7J690_BUGNE</name>
<dbReference type="Gene3D" id="1.25.40.180">
    <property type="match status" value="1"/>
</dbReference>
<accession>A0A7J7J690</accession>
<dbReference type="OrthoDB" id="514777at2759"/>
<reference evidence="1" key="1">
    <citation type="submission" date="2020-06" db="EMBL/GenBank/DDBJ databases">
        <title>Draft genome of Bugula neritina, a colonial animal packing powerful symbionts and potential medicines.</title>
        <authorList>
            <person name="Rayko M."/>
        </authorList>
    </citation>
    <scope>NUCLEOTIDE SEQUENCE [LARGE SCALE GENOMIC DNA]</scope>
    <source>
        <strain evidence="1">Kwan_BN1</strain>
    </source>
</reference>
<gene>
    <name evidence="1" type="ORF">EB796_019932</name>
</gene>
<evidence type="ECO:0000313" key="1">
    <source>
        <dbReference type="EMBL" id="KAF6021760.1"/>
    </source>
</evidence>
<protein>
    <submittedName>
        <fullName evidence="1">Eif4g</fullName>
    </submittedName>
</protein>
<dbReference type="InterPro" id="IPR016024">
    <property type="entry name" value="ARM-type_fold"/>
</dbReference>
<dbReference type="AlphaFoldDB" id="A0A7J7J690"/>
<evidence type="ECO:0000313" key="2">
    <source>
        <dbReference type="Proteomes" id="UP000593567"/>
    </source>
</evidence>